<keyword evidence="1" id="KW-0812">Transmembrane</keyword>
<keyword evidence="1" id="KW-0472">Membrane</keyword>
<evidence type="ECO:0000256" key="1">
    <source>
        <dbReference type="SAM" id="Phobius"/>
    </source>
</evidence>
<dbReference type="AlphaFoldDB" id="A0A5A9W267"/>
<reference evidence="2 3" key="1">
    <citation type="submission" date="2019-03" db="EMBL/GenBank/DDBJ databases">
        <title>Nitrincola sp. nov. isolated from an Indian soda lake.</title>
        <authorList>
            <person name="Joshi A."/>
            <person name="Thite S.V."/>
            <person name="Joseph N."/>
            <person name="Dhotre D."/>
            <person name="Moorthy M."/>
            <person name="Shouche Y.S."/>
        </authorList>
    </citation>
    <scope>NUCLEOTIDE SEQUENCE [LARGE SCALE GENOMIC DNA]</scope>
    <source>
        <strain evidence="2 3">MEB193</strain>
    </source>
</reference>
<dbReference type="RefSeq" id="WP_149391417.1">
    <property type="nucleotide sequence ID" value="NZ_SMRS01000007.1"/>
</dbReference>
<dbReference type="EMBL" id="SMRS01000007">
    <property type="protein sequence ID" value="KAA0874185.1"/>
    <property type="molecule type" value="Genomic_DNA"/>
</dbReference>
<evidence type="ECO:0008006" key="4">
    <source>
        <dbReference type="Google" id="ProtNLM"/>
    </source>
</evidence>
<proteinExistence type="predicted"/>
<keyword evidence="3" id="KW-1185">Reference proteome</keyword>
<feature type="transmembrane region" description="Helical" evidence="1">
    <location>
        <begin position="96"/>
        <end position="116"/>
    </location>
</feature>
<dbReference type="OrthoDB" id="6088859at2"/>
<name>A0A5A9W267_9GAMM</name>
<keyword evidence="1" id="KW-1133">Transmembrane helix</keyword>
<evidence type="ECO:0000313" key="2">
    <source>
        <dbReference type="EMBL" id="KAA0874185.1"/>
    </source>
</evidence>
<comment type="caution">
    <text evidence="2">The sequence shown here is derived from an EMBL/GenBank/DDBJ whole genome shotgun (WGS) entry which is preliminary data.</text>
</comment>
<protein>
    <recommendedName>
        <fullName evidence="4">DUF3325 domain-containing protein</fullName>
    </recommendedName>
</protein>
<gene>
    <name evidence="2" type="ORF">E1H14_10445</name>
</gene>
<feature type="transmembrane region" description="Helical" evidence="1">
    <location>
        <begin position="6"/>
        <end position="26"/>
    </location>
</feature>
<evidence type="ECO:0000313" key="3">
    <source>
        <dbReference type="Proteomes" id="UP000325302"/>
    </source>
</evidence>
<feature type="transmembrane region" description="Helical" evidence="1">
    <location>
        <begin position="46"/>
        <end position="64"/>
    </location>
</feature>
<organism evidence="2 3">
    <name type="scientific">Nitrincola tapanii</name>
    <dbReference type="NCBI Taxonomy" id="1708751"/>
    <lineage>
        <taxon>Bacteria</taxon>
        <taxon>Pseudomonadati</taxon>
        <taxon>Pseudomonadota</taxon>
        <taxon>Gammaproteobacteria</taxon>
        <taxon>Oceanospirillales</taxon>
        <taxon>Oceanospirillaceae</taxon>
        <taxon>Nitrincola</taxon>
    </lineage>
</organism>
<sequence length="117" mass="13020">MLEPVYIFLVCGVFAMSTALSASALIKLPEEQRPKCMQDPSRLTAVMLLGNVSALTLIGVLAFGFSRLEWWLPLGSVFITFPLVHYVFLQRLLGDARNLLLSGALTLLAIPVLWWAW</sequence>
<accession>A0A5A9W267</accession>
<dbReference type="Proteomes" id="UP000325302">
    <property type="component" value="Unassembled WGS sequence"/>
</dbReference>
<feature type="transmembrane region" description="Helical" evidence="1">
    <location>
        <begin position="70"/>
        <end position="89"/>
    </location>
</feature>